<keyword evidence="9 10" id="KW-0998">Cell outer membrane</keyword>
<dbReference type="GO" id="GO:0038023">
    <property type="term" value="F:signaling receptor activity"/>
    <property type="evidence" value="ECO:0007669"/>
    <property type="project" value="InterPro"/>
</dbReference>
<evidence type="ECO:0000259" key="13">
    <source>
        <dbReference type="Pfam" id="PF00593"/>
    </source>
</evidence>
<feature type="domain" description="TonB-dependent receptor plug" evidence="14">
    <location>
        <begin position="65"/>
        <end position="165"/>
    </location>
</feature>
<dbReference type="InterPro" id="IPR036942">
    <property type="entry name" value="Beta-barrel_TonB_sf"/>
</dbReference>
<dbReference type="CDD" id="cd01347">
    <property type="entry name" value="ligand_gated_channel"/>
    <property type="match status" value="1"/>
</dbReference>
<evidence type="ECO:0000256" key="3">
    <source>
        <dbReference type="ARBA" id="ARBA00022448"/>
    </source>
</evidence>
<dbReference type="OrthoDB" id="9760333at2"/>
<dbReference type="Gene3D" id="2.40.170.20">
    <property type="entry name" value="TonB-dependent receptor, beta-barrel domain"/>
    <property type="match status" value="1"/>
</dbReference>
<dbReference type="PANTHER" id="PTHR32552">
    <property type="entry name" value="FERRICHROME IRON RECEPTOR-RELATED"/>
    <property type="match status" value="1"/>
</dbReference>
<protein>
    <submittedName>
        <fullName evidence="15">Ferrichrome-iron receptor</fullName>
    </submittedName>
</protein>
<dbReference type="PROSITE" id="PS51257">
    <property type="entry name" value="PROKAR_LIPOPROTEIN"/>
    <property type="match status" value="1"/>
</dbReference>
<comment type="subcellular location">
    <subcellularLocation>
        <location evidence="1 10">Cell outer membrane</location>
        <topology evidence="1 10">Multi-pass membrane protein</topology>
    </subcellularLocation>
</comment>
<keyword evidence="7 10" id="KW-0472">Membrane</keyword>
<evidence type="ECO:0000256" key="9">
    <source>
        <dbReference type="ARBA" id="ARBA00023237"/>
    </source>
</evidence>
<dbReference type="Pfam" id="PF00593">
    <property type="entry name" value="TonB_dep_Rec_b-barrel"/>
    <property type="match status" value="1"/>
</dbReference>
<dbReference type="SUPFAM" id="SSF56935">
    <property type="entry name" value="Porins"/>
    <property type="match status" value="1"/>
</dbReference>
<dbReference type="InterPro" id="IPR000531">
    <property type="entry name" value="Beta-barrel_TonB"/>
</dbReference>
<evidence type="ECO:0000256" key="1">
    <source>
        <dbReference type="ARBA" id="ARBA00004571"/>
    </source>
</evidence>
<evidence type="ECO:0000256" key="10">
    <source>
        <dbReference type="PROSITE-ProRule" id="PRU01360"/>
    </source>
</evidence>
<dbReference type="InterPro" id="IPR010105">
    <property type="entry name" value="TonB_sidphr_rcpt"/>
</dbReference>
<evidence type="ECO:0000256" key="12">
    <source>
        <dbReference type="SAM" id="SignalP"/>
    </source>
</evidence>
<keyword evidence="4 10" id="KW-1134">Transmembrane beta strand</keyword>
<reference evidence="16" key="1">
    <citation type="journal article" date="2017" name="Biotechnol. Biofuels">
        <title>Evaluation of environmental bacterial communities as a factor affecting the growth of duckweed Lemna minor.</title>
        <authorList>
            <person name="Ishizawa H."/>
            <person name="Kuroda M."/>
            <person name="Morikawa M."/>
            <person name="Ike M."/>
        </authorList>
    </citation>
    <scope>NUCLEOTIDE SEQUENCE [LARGE SCALE GENOMIC DNA]</scope>
    <source>
        <strain evidence="16">M6</strain>
    </source>
</reference>
<keyword evidence="5 10" id="KW-0812">Transmembrane</keyword>
<dbReference type="AlphaFoldDB" id="A0A3G9FXY7"/>
<keyword evidence="3 10" id="KW-0813">Transport</keyword>
<dbReference type="PANTHER" id="PTHR32552:SF90">
    <property type="entry name" value="METAL-PSEUDOPALINE RECEPTOR CNTO"/>
    <property type="match status" value="1"/>
</dbReference>
<evidence type="ECO:0000313" key="16">
    <source>
        <dbReference type="Proteomes" id="UP000278756"/>
    </source>
</evidence>
<dbReference type="Gene3D" id="2.170.130.10">
    <property type="entry name" value="TonB-dependent receptor, plug domain"/>
    <property type="match status" value="1"/>
</dbReference>
<dbReference type="GO" id="GO:0015344">
    <property type="term" value="F:siderophore uptake transmembrane transporter activity"/>
    <property type="evidence" value="ECO:0007669"/>
    <property type="project" value="TreeGrafter"/>
</dbReference>
<feature type="domain" description="TonB-dependent receptor-like beta-barrel" evidence="13">
    <location>
        <begin position="240"/>
        <end position="673"/>
    </location>
</feature>
<gene>
    <name evidence="15" type="ORF">EM6_0539</name>
</gene>
<evidence type="ECO:0000259" key="14">
    <source>
        <dbReference type="Pfam" id="PF07715"/>
    </source>
</evidence>
<dbReference type="InterPro" id="IPR037066">
    <property type="entry name" value="Plug_dom_sf"/>
</dbReference>
<evidence type="ECO:0000256" key="8">
    <source>
        <dbReference type="ARBA" id="ARBA00023170"/>
    </source>
</evidence>
<comment type="similarity">
    <text evidence="2 10 11">Belongs to the TonB-dependent receptor family.</text>
</comment>
<name>A0A3G9FXY7_9CAUL</name>
<feature type="chain" id="PRO_5018305190" evidence="12">
    <location>
        <begin position="33"/>
        <end position="704"/>
    </location>
</feature>
<keyword evidence="12" id="KW-0732">Signal</keyword>
<dbReference type="Proteomes" id="UP000278756">
    <property type="component" value="Chromosome 1"/>
</dbReference>
<evidence type="ECO:0000256" key="2">
    <source>
        <dbReference type="ARBA" id="ARBA00009810"/>
    </source>
</evidence>
<proteinExistence type="inferred from homology"/>
<evidence type="ECO:0000256" key="4">
    <source>
        <dbReference type="ARBA" id="ARBA00022452"/>
    </source>
</evidence>
<dbReference type="Pfam" id="PF07715">
    <property type="entry name" value="Plug"/>
    <property type="match status" value="1"/>
</dbReference>
<evidence type="ECO:0000256" key="11">
    <source>
        <dbReference type="RuleBase" id="RU003357"/>
    </source>
</evidence>
<dbReference type="GO" id="GO:0009279">
    <property type="term" value="C:cell outer membrane"/>
    <property type="evidence" value="ECO:0007669"/>
    <property type="project" value="UniProtKB-SubCell"/>
</dbReference>
<evidence type="ECO:0000256" key="7">
    <source>
        <dbReference type="ARBA" id="ARBA00023136"/>
    </source>
</evidence>
<evidence type="ECO:0000256" key="6">
    <source>
        <dbReference type="ARBA" id="ARBA00023077"/>
    </source>
</evidence>
<feature type="signal peptide" evidence="12">
    <location>
        <begin position="1"/>
        <end position="32"/>
    </location>
</feature>
<sequence length="704" mass="76354">MMTSPVKRLRLSGSASLIGLALSGAVAGTACADAPVASEEPTTVVVAGSRKAAASIKGLDIEPLRLPQNVKVIDEHLIEDAGFTKLGELYDLAGGMSRQNSFGGAWDAYAIRGFSGDINQGPDLLINRFSANRGFNARRDVATIERFEVLKGPASALSGKGEPGGSINIVTKAPLDRAHFGADLSAGSFATWRGAVDTGTPVGSQVKTRLIAVAERSDGFRDFTPSDRWLIAPSIAYAPRDTLRFLYQGEFNRVNFTHDRGLVAVNGNPLALPVTRFLGEPNDGHIHQTSSQHQLTATYDLSDSVSVEGGLAYRDGAMTGQSTHNRLLQADGLLRRQLRIHDYTWDDLSGRLELSALTQAFGAEHQIRAGIDGFAYNQYRKFWRFNPTAANPYGINIYNPVYGQTKPVAPLNTDNHEDLSGRALFVQDLISIGDHWTLLLGLRHDDIDQTVTNRMNNSAVSQSVSQTSPRAAVTYKASDNLSLYASYGRSFRYNQGADRFNRPFAPEKGEAYEIGGKFSLKERKLTGTVSLFDISKDNILSTDPADNAYQVALGAARSKGLEFETTYALNRSTYVTGVYTYVDAKVTRDTTAALVGGPLSNIPEHSGALFISYAPEQHAAGSVSWSGGLVFVGERAGDPNNSGFRLPSFVTARASVGWQVSETVELRLEGDNLFDKAYIENSYDAVWLTPGAPRAVTLRLRYSR</sequence>
<evidence type="ECO:0000256" key="5">
    <source>
        <dbReference type="ARBA" id="ARBA00022692"/>
    </source>
</evidence>
<accession>A0A3G9FXY7</accession>
<dbReference type="InterPro" id="IPR012910">
    <property type="entry name" value="Plug_dom"/>
</dbReference>
<organism evidence="15 16">
    <name type="scientific">Asticcacaulis excentricus</name>
    <dbReference type="NCBI Taxonomy" id="78587"/>
    <lineage>
        <taxon>Bacteria</taxon>
        <taxon>Pseudomonadati</taxon>
        <taxon>Pseudomonadota</taxon>
        <taxon>Alphaproteobacteria</taxon>
        <taxon>Caulobacterales</taxon>
        <taxon>Caulobacteraceae</taxon>
        <taxon>Asticcacaulis</taxon>
    </lineage>
</organism>
<evidence type="ECO:0000313" key="15">
    <source>
        <dbReference type="EMBL" id="BBF79962.1"/>
    </source>
</evidence>
<dbReference type="InterPro" id="IPR039426">
    <property type="entry name" value="TonB-dep_rcpt-like"/>
</dbReference>
<dbReference type="NCBIfam" id="TIGR01783">
    <property type="entry name" value="TonB-siderophor"/>
    <property type="match status" value="1"/>
</dbReference>
<keyword evidence="6 11" id="KW-0798">TonB box</keyword>
<keyword evidence="8 15" id="KW-0675">Receptor</keyword>
<dbReference type="RefSeq" id="WP_126420143.1">
    <property type="nucleotide sequence ID" value="NZ_AP018827.1"/>
</dbReference>
<dbReference type="EMBL" id="AP018827">
    <property type="protein sequence ID" value="BBF79962.1"/>
    <property type="molecule type" value="Genomic_DNA"/>
</dbReference>
<dbReference type="GO" id="GO:0015891">
    <property type="term" value="P:siderophore transport"/>
    <property type="evidence" value="ECO:0007669"/>
    <property type="project" value="InterPro"/>
</dbReference>
<dbReference type="PROSITE" id="PS52016">
    <property type="entry name" value="TONB_DEPENDENT_REC_3"/>
    <property type="match status" value="1"/>
</dbReference>
<reference evidence="16" key="2">
    <citation type="journal article" date="2017" name="Plant Physiol. Biochem.">
        <title>Differential oxidative and antioxidative response of duckweed Lemna minor toward plant growth promoting/inhibiting bacteria.</title>
        <authorList>
            <person name="Ishizawa H."/>
            <person name="Kuroda M."/>
            <person name="Morikawa M."/>
            <person name="Ike M."/>
        </authorList>
    </citation>
    <scope>NUCLEOTIDE SEQUENCE [LARGE SCALE GENOMIC DNA]</scope>
    <source>
        <strain evidence="16">M6</strain>
    </source>
</reference>